<feature type="region of interest" description="Disordered" evidence="1">
    <location>
        <begin position="26"/>
        <end position="60"/>
    </location>
</feature>
<gene>
    <name evidence="2" type="ORF">HAX54_004773</name>
</gene>
<evidence type="ECO:0000256" key="1">
    <source>
        <dbReference type="SAM" id="MobiDB-lite"/>
    </source>
</evidence>
<keyword evidence="3" id="KW-1185">Reference proteome</keyword>
<evidence type="ECO:0000313" key="3">
    <source>
        <dbReference type="Proteomes" id="UP000823775"/>
    </source>
</evidence>
<proteinExistence type="predicted"/>
<name>A0ABS8WW56_DATST</name>
<protein>
    <submittedName>
        <fullName evidence="2">Uncharacterized protein</fullName>
    </submittedName>
</protein>
<evidence type="ECO:0000313" key="2">
    <source>
        <dbReference type="EMBL" id="MCE3216086.1"/>
    </source>
</evidence>
<dbReference type="Proteomes" id="UP000823775">
    <property type="component" value="Unassembled WGS sequence"/>
</dbReference>
<sequence>MSSPPSPLKRRAFSVTLKVGESNLNEISDGHQLRRQRGDALSDSRHSLDGMSLPPSLIHQ</sequence>
<reference evidence="2 3" key="1">
    <citation type="journal article" date="2021" name="BMC Genomics">
        <title>Datura genome reveals duplications of psychoactive alkaloid biosynthetic genes and high mutation rate following tissue culture.</title>
        <authorList>
            <person name="Rajewski A."/>
            <person name="Carter-House D."/>
            <person name="Stajich J."/>
            <person name="Litt A."/>
        </authorList>
    </citation>
    <scope>NUCLEOTIDE SEQUENCE [LARGE SCALE GENOMIC DNA]</scope>
    <source>
        <strain evidence="2">AR-01</strain>
    </source>
</reference>
<dbReference type="EMBL" id="JACEIK010012239">
    <property type="protein sequence ID" value="MCE3216086.1"/>
    <property type="molecule type" value="Genomic_DNA"/>
</dbReference>
<comment type="caution">
    <text evidence="2">The sequence shown here is derived from an EMBL/GenBank/DDBJ whole genome shotgun (WGS) entry which is preliminary data.</text>
</comment>
<organism evidence="2 3">
    <name type="scientific">Datura stramonium</name>
    <name type="common">Jimsonweed</name>
    <name type="synonym">Common thornapple</name>
    <dbReference type="NCBI Taxonomy" id="4076"/>
    <lineage>
        <taxon>Eukaryota</taxon>
        <taxon>Viridiplantae</taxon>
        <taxon>Streptophyta</taxon>
        <taxon>Embryophyta</taxon>
        <taxon>Tracheophyta</taxon>
        <taxon>Spermatophyta</taxon>
        <taxon>Magnoliopsida</taxon>
        <taxon>eudicotyledons</taxon>
        <taxon>Gunneridae</taxon>
        <taxon>Pentapetalae</taxon>
        <taxon>asterids</taxon>
        <taxon>lamiids</taxon>
        <taxon>Solanales</taxon>
        <taxon>Solanaceae</taxon>
        <taxon>Solanoideae</taxon>
        <taxon>Datureae</taxon>
        <taxon>Datura</taxon>
    </lineage>
</organism>
<feature type="compositionally biased region" description="Basic and acidic residues" evidence="1">
    <location>
        <begin position="28"/>
        <end position="48"/>
    </location>
</feature>
<accession>A0ABS8WW56</accession>
<feature type="non-terminal residue" evidence="2">
    <location>
        <position position="60"/>
    </location>
</feature>